<feature type="transmembrane region" description="Helical" evidence="2">
    <location>
        <begin position="160"/>
        <end position="180"/>
    </location>
</feature>
<dbReference type="OrthoDB" id="9807745at2"/>
<keyword evidence="2" id="KW-0812">Transmembrane</keyword>
<feature type="transmembrane region" description="Helical" evidence="2">
    <location>
        <begin position="120"/>
        <end position="140"/>
    </location>
</feature>
<feature type="domain" description="Acyltransferase 3" evidence="3">
    <location>
        <begin position="84"/>
        <end position="452"/>
    </location>
</feature>
<dbReference type="InterPro" id="IPR002656">
    <property type="entry name" value="Acyl_transf_3_dom"/>
</dbReference>
<feature type="transmembrane region" description="Helical" evidence="2">
    <location>
        <begin position="403"/>
        <end position="421"/>
    </location>
</feature>
<dbReference type="InterPro" id="IPR050879">
    <property type="entry name" value="Acyltransferase_3"/>
</dbReference>
<feature type="transmembrane region" description="Helical" evidence="2">
    <location>
        <begin position="289"/>
        <end position="308"/>
    </location>
</feature>
<feature type="region of interest" description="Disordered" evidence="1">
    <location>
        <begin position="473"/>
        <end position="497"/>
    </location>
</feature>
<protein>
    <submittedName>
        <fullName evidence="4">Acyltransferase</fullName>
    </submittedName>
</protein>
<evidence type="ECO:0000256" key="2">
    <source>
        <dbReference type="SAM" id="Phobius"/>
    </source>
</evidence>
<feature type="compositionally biased region" description="Gly residues" evidence="1">
    <location>
        <begin position="7"/>
        <end position="16"/>
    </location>
</feature>
<feature type="transmembrane region" description="Helical" evidence="2">
    <location>
        <begin position="441"/>
        <end position="462"/>
    </location>
</feature>
<dbReference type="EMBL" id="WBMR01000081">
    <property type="protein sequence ID" value="KAB2376107.1"/>
    <property type="molecule type" value="Genomic_DNA"/>
</dbReference>
<feature type="transmembrane region" description="Helical" evidence="2">
    <location>
        <begin position="378"/>
        <end position="396"/>
    </location>
</feature>
<name>A0A6L3VNS2_9ACTN</name>
<proteinExistence type="predicted"/>
<feature type="transmembrane region" description="Helical" evidence="2">
    <location>
        <begin position="340"/>
        <end position="358"/>
    </location>
</feature>
<feature type="transmembrane region" description="Helical" evidence="2">
    <location>
        <begin position="314"/>
        <end position="333"/>
    </location>
</feature>
<reference evidence="4 5" key="1">
    <citation type="submission" date="2019-09" db="EMBL/GenBank/DDBJ databases">
        <title>Actinomadura physcomitrii sp. nov., a novel actinomycete isolated from moss [Physcomitrium sphaericum (Ludw) Fuernr].</title>
        <authorList>
            <person name="Liu C."/>
            <person name="Zhuang X."/>
        </authorList>
    </citation>
    <scope>NUCLEOTIDE SEQUENCE [LARGE SCALE GENOMIC DNA]</scope>
    <source>
        <strain evidence="4 5">CYP1-1B</strain>
    </source>
</reference>
<keyword evidence="2" id="KW-0472">Membrane</keyword>
<comment type="caution">
    <text evidence="4">The sequence shown here is derived from an EMBL/GenBank/DDBJ whole genome shotgun (WGS) entry which is preliminary data.</text>
</comment>
<evidence type="ECO:0000313" key="4">
    <source>
        <dbReference type="EMBL" id="KAB2376107.1"/>
    </source>
</evidence>
<dbReference type="Proteomes" id="UP000483004">
    <property type="component" value="Unassembled WGS sequence"/>
</dbReference>
<dbReference type="GO" id="GO:0000271">
    <property type="term" value="P:polysaccharide biosynthetic process"/>
    <property type="evidence" value="ECO:0007669"/>
    <property type="project" value="TreeGrafter"/>
</dbReference>
<sequence>MACRGPVPGGRGGTGPLRGRRHPLLARTGDLACRFPDTPRSGDVQGVCGERGGRAPRVARMPTNTLTTETKASGAPAVPAARMGWLDALRGVAALVVVFEHSLDVLLPEVRRNVSPWFDFGRYGVFLFFLISGYVVPFSLVRRGSVRTFWIGRVFRLYPAWFVSVGLMLALGVSGVSWGLPDGLGDRPWISTVAHLTMLQDLLGVPNVVNVFWTLSYEMVFYLLITAMFIAGVKGASARVSLGFGVAAAMLGVSLPSGLLATRWPGATPMVAAFALAAGIAAMVSGRPAVRRAGVAIVAALALTLLVLDSRIGGVESLCIIATMFAGTAVRGIQDGRLRARPAAAMVALVPVLTLLAGLRPPATWAEHGYPQSLGVDWSIGVAAAWLTFLGGLALRHRRMPRALMWLGLVSYSVYLLHPMIVQTVWRVAGERDAMPLWVRLAWEGVLLAGVLVAAGLAHRYVERPAQRLGRRLTRRAARAPEPPAEPPAPLPAPAVP</sequence>
<evidence type="ECO:0000256" key="1">
    <source>
        <dbReference type="SAM" id="MobiDB-lite"/>
    </source>
</evidence>
<gene>
    <name evidence="4" type="ORF">F9B16_25520</name>
</gene>
<keyword evidence="4" id="KW-0808">Transferase</keyword>
<feature type="transmembrane region" description="Helical" evidence="2">
    <location>
        <begin position="211"/>
        <end position="233"/>
    </location>
</feature>
<dbReference type="AlphaFoldDB" id="A0A6L3VNS2"/>
<keyword evidence="5" id="KW-1185">Reference proteome</keyword>
<dbReference type="Pfam" id="PF01757">
    <property type="entry name" value="Acyl_transf_3"/>
    <property type="match status" value="1"/>
</dbReference>
<feature type="region of interest" description="Disordered" evidence="1">
    <location>
        <begin position="1"/>
        <end position="20"/>
    </location>
</feature>
<dbReference type="GO" id="GO:0016747">
    <property type="term" value="F:acyltransferase activity, transferring groups other than amino-acyl groups"/>
    <property type="evidence" value="ECO:0007669"/>
    <property type="project" value="InterPro"/>
</dbReference>
<feature type="transmembrane region" description="Helical" evidence="2">
    <location>
        <begin position="240"/>
        <end position="261"/>
    </location>
</feature>
<feature type="compositionally biased region" description="Pro residues" evidence="1">
    <location>
        <begin position="481"/>
        <end position="497"/>
    </location>
</feature>
<keyword evidence="4" id="KW-0012">Acyltransferase</keyword>
<evidence type="ECO:0000259" key="3">
    <source>
        <dbReference type="Pfam" id="PF01757"/>
    </source>
</evidence>
<feature type="transmembrane region" description="Helical" evidence="2">
    <location>
        <begin position="267"/>
        <end position="284"/>
    </location>
</feature>
<evidence type="ECO:0000313" key="5">
    <source>
        <dbReference type="Proteomes" id="UP000483004"/>
    </source>
</evidence>
<dbReference type="PANTHER" id="PTHR23028">
    <property type="entry name" value="ACETYLTRANSFERASE"/>
    <property type="match status" value="1"/>
</dbReference>
<keyword evidence="2" id="KW-1133">Transmembrane helix</keyword>
<dbReference type="PANTHER" id="PTHR23028:SF131">
    <property type="entry name" value="BLR2367 PROTEIN"/>
    <property type="match status" value="1"/>
</dbReference>
<organism evidence="4 5">
    <name type="scientific">Actinomadura montaniterrae</name>
    <dbReference type="NCBI Taxonomy" id="1803903"/>
    <lineage>
        <taxon>Bacteria</taxon>
        <taxon>Bacillati</taxon>
        <taxon>Actinomycetota</taxon>
        <taxon>Actinomycetes</taxon>
        <taxon>Streptosporangiales</taxon>
        <taxon>Thermomonosporaceae</taxon>
        <taxon>Actinomadura</taxon>
    </lineage>
</organism>
<accession>A0A6L3VNS2</accession>
<dbReference type="GO" id="GO:0016020">
    <property type="term" value="C:membrane"/>
    <property type="evidence" value="ECO:0007669"/>
    <property type="project" value="TreeGrafter"/>
</dbReference>